<protein>
    <submittedName>
        <fullName evidence="2">Uncharacterized protein</fullName>
    </submittedName>
</protein>
<feature type="region of interest" description="Disordered" evidence="1">
    <location>
        <begin position="22"/>
        <end position="73"/>
    </location>
</feature>
<reference evidence="3" key="1">
    <citation type="journal article" date="2019" name="Int. J. Syst. Evol. Microbiol.">
        <title>The Global Catalogue of Microorganisms (GCM) 10K type strain sequencing project: providing services to taxonomists for standard genome sequencing and annotation.</title>
        <authorList>
            <consortium name="The Broad Institute Genomics Platform"/>
            <consortium name="The Broad Institute Genome Sequencing Center for Infectious Disease"/>
            <person name="Wu L."/>
            <person name="Ma J."/>
        </authorList>
    </citation>
    <scope>NUCLEOTIDE SEQUENCE [LARGE SCALE GENOMIC DNA]</scope>
    <source>
        <strain evidence="3">JCM 16578</strain>
    </source>
</reference>
<evidence type="ECO:0000313" key="3">
    <source>
        <dbReference type="Proteomes" id="UP001501563"/>
    </source>
</evidence>
<organism evidence="2 3">
    <name type="scientific">Streptomyces lannensis</name>
    <dbReference type="NCBI Taxonomy" id="766498"/>
    <lineage>
        <taxon>Bacteria</taxon>
        <taxon>Bacillati</taxon>
        <taxon>Actinomycetota</taxon>
        <taxon>Actinomycetes</taxon>
        <taxon>Kitasatosporales</taxon>
        <taxon>Streptomycetaceae</taxon>
        <taxon>Streptomyces</taxon>
    </lineage>
</organism>
<comment type="caution">
    <text evidence="2">The sequence shown here is derived from an EMBL/GenBank/DDBJ whole genome shotgun (WGS) entry which is preliminary data.</text>
</comment>
<proteinExistence type="predicted"/>
<evidence type="ECO:0000256" key="1">
    <source>
        <dbReference type="SAM" id="MobiDB-lite"/>
    </source>
</evidence>
<dbReference type="Proteomes" id="UP001501563">
    <property type="component" value="Unassembled WGS sequence"/>
</dbReference>
<sequence>MQPVADTESGAAGRALTGAALARKAVRSVPGTPHEPLGPEGPARTGGATPQGSDRPPPHPVAALVYGTSGGSG</sequence>
<evidence type="ECO:0000313" key="2">
    <source>
        <dbReference type="EMBL" id="GAA3886407.1"/>
    </source>
</evidence>
<gene>
    <name evidence="2" type="ORF">GCM10022207_62140</name>
</gene>
<keyword evidence="3" id="KW-1185">Reference proteome</keyword>
<accession>A0ABP7KRU1</accession>
<name>A0ABP7KRU1_9ACTN</name>
<dbReference type="EMBL" id="BAAAZA010000022">
    <property type="protein sequence ID" value="GAA3886407.1"/>
    <property type="molecule type" value="Genomic_DNA"/>
</dbReference>